<proteinExistence type="predicted"/>
<dbReference type="EMBL" id="AP021879">
    <property type="protein sequence ID" value="BBO87354.1"/>
    <property type="molecule type" value="Genomic_DNA"/>
</dbReference>
<protein>
    <submittedName>
        <fullName evidence="1">Uncharacterized protein</fullName>
    </submittedName>
</protein>
<evidence type="ECO:0000313" key="2">
    <source>
        <dbReference type="Proteomes" id="UP000422108"/>
    </source>
</evidence>
<gene>
    <name evidence="1" type="ORF">DSCOOX_05340</name>
</gene>
<evidence type="ECO:0000313" key="1">
    <source>
        <dbReference type="EMBL" id="BBO87354.1"/>
    </source>
</evidence>
<dbReference type="AlphaFoldDB" id="A0A5K8A4T4"/>
<keyword evidence="2" id="KW-1185">Reference proteome</keyword>
<organism evidence="1 2">
    <name type="scientific">Desulfosarcina ovata subsp. ovata</name>
    <dbReference type="NCBI Taxonomy" id="2752305"/>
    <lineage>
        <taxon>Bacteria</taxon>
        <taxon>Pseudomonadati</taxon>
        <taxon>Thermodesulfobacteriota</taxon>
        <taxon>Desulfobacteria</taxon>
        <taxon>Desulfobacterales</taxon>
        <taxon>Desulfosarcinaceae</taxon>
        <taxon>Desulfosarcina</taxon>
    </lineage>
</organism>
<dbReference type="Proteomes" id="UP000422108">
    <property type="component" value="Chromosome"/>
</dbReference>
<sequence length="70" mass="7382">MTLGVVGKRSLAKNIITYPLPGLNAITNTNFYSGICDRMVSFTDRTGSTGFTLTATPAGDILNMIPEKGG</sequence>
<accession>A0A5K8A4T4</accession>
<name>A0A5K8A4T4_9BACT</name>
<reference evidence="1 2" key="1">
    <citation type="submission" date="2019-11" db="EMBL/GenBank/DDBJ databases">
        <title>Comparative genomics of hydrocarbon-degrading Desulfosarcina strains.</title>
        <authorList>
            <person name="Watanabe M."/>
            <person name="Kojima H."/>
            <person name="Fukui M."/>
        </authorList>
    </citation>
    <scope>NUCLEOTIDE SEQUENCE [LARGE SCALE GENOMIC DNA]</scope>
    <source>
        <strain evidence="2">oXyS1</strain>
    </source>
</reference>